<name>A0A8S1XGP6_PAROT</name>
<sequence>MELELLKSAINHISQLLQTQVTKIQDLIHLQIQIPMLPQSETLLDITFLQKLQLLLGKSHLNQYRQKCLIESMPKEISIVQQKPKKEEQRIQSSLVVYLIQLLNLIQKNTKCLPKFLIQQKRFQLFQPLIVQIQKCIIIMILQIYKPMKFQQKQRMPRDLEKIPLSQIY</sequence>
<evidence type="ECO:0000313" key="2">
    <source>
        <dbReference type="Proteomes" id="UP000683925"/>
    </source>
</evidence>
<protein>
    <submittedName>
        <fullName evidence="1">Uncharacterized protein</fullName>
    </submittedName>
</protein>
<dbReference type="Proteomes" id="UP000683925">
    <property type="component" value="Unassembled WGS sequence"/>
</dbReference>
<organism evidence="1 2">
    <name type="scientific">Paramecium octaurelia</name>
    <dbReference type="NCBI Taxonomy" id="43137"/>
    <lineage>
        <taxon>Eukaryota</taxon>
        <taxon>Sar</taxon>
        <taxon>Alveolata</taxon>
        <taxon>Ciliophora</taxon>
        <taxon>Intramacronucleata</taxon>
        <taxon>Oligohymenophorea</taxon>
        <taxon>Peniculida</taxon>
        <taxon>Parameciidae</taxon>
        <taxon>Paramecium</taxon>
    </lineage>
</organism>
<dbReference type="EMBL" id="CAJJDP010000121">
    <property type="protein sequence ID" value="CAD8200038.1"/>
    <property type="molecule type" value="Genomic_DNA"/>
</dbReference>
<accession>A0A8S1XGP6</accession>
<gene>
    <name evidence="1" type="ORF">POCTA_138.1.T1210016</name>
</gene>
<evidence type="ECO:0000313" key="1">
    <source>
        <dbReference type="EMBL" id="CAD8200038.1"/>
    </source>
</evidence>
<proteinExistence type="predicted"/>
<keyword evidence="2" id="KW-1185">Reference proteome</keyword>
<dbReference type="AlphaFoldDB" id="A0A8S1XGP6"/>
<reference evidence="1" key="1">
    <citation type="submission" date="2021-01" db="EMBL/GenBank/DDBJ databases">
        <authorList>
            <consortium name="Genoscope - CEA"/>
            <person name="William W."/>
        </authorList>
    </citation>
    <scope>NUCLEOTIDE SEQUENCE</scope>
</reference>
<comment type="caution">
    <text evidence="1">The sequence shown here is derived from an EMBL/GenBank/DDBJ whole genome shotgun (WGS) entry which is preliminary data.</text>
</comment>